<comment type="caution">
    <text evidence="1">The sequence shown here is derived from an EMBL/GenBank/DDBJ whole genome shotgun (WGS) entry which is preliminary data.</text>
</comment>
<keyword evidence="2" id="KW-1185">Reference proteome</keyword>
<dbReference type="EMBL" id="CARXXK010000002">
    <property type="protein sequence ID" value="CAI6358569.1"/>
    <property type="molecule type" value="Genomic_DNA"/>
</dbReference>
<sequence>MASRRSSAISSLHQWTAFLPSNADLGGIEASHKAESRSLSRSACTEADALIDKDLGVPDSSKNNSAAAGLNFLTDQPGAPDLDGRLAVFCIGRGDTWNSM</sequence>
<organism evidence="1 2">
    <name type="scientific">Macrosiphum euphorbiae</name>
    <name type="common">potato aphid</name>
    <dbReference type="NCBI Taxonomy" id="13131"/>
    <lineage>
        <taxon>Eukaryota</taxon>
        <taxon>Metazoa</taxon>
        <taxon>Ecdysozoa</taxon>
        <taxon>Arthropoda</taxon>
        <taxon>Hexapoda</taxon>
        <taxon>Insecta</taxon>
        <taxon>Pterygota</taxon>
        <taxon>Neoptera</taxon>
        <taxon>Paraneoptera</taxon>
        <taxon>Hemiptera</taxon>
        <taxon>Sternorrhyncha</taxon>
        <taxon>Aphidomorpha</taxon>
        <taxon>Aphidoidea</taxon>
        <taxon>Aphididae</taxon>
        <taxon>Macrosiphini</taxon>
        <taxon>Macrosiphum</taxon>
    </lineage>
</organism>
<proteinExistence type="predicted"/>
<dbReference type="Proteomes" id="UP001160148">
    <property type="component" value="Unassembled WGS sequence"/>
</dbReference>
<dbReference type="AlphaFoldDB" id="A0AAV0WSE8"/>
<evidence type="ECO:0000313" key="1">
    <source>
        <dbReference type="EMBL" id="CAI6358569.1"/>
    </source>
</evidence>
<name>A0AAV0WSE8_9HEMI</name>
<reference evidence="1 2" key="1">
    <citation type="submission" date="2023-01" db="EMBL/GenBank/DDBJ databases">
        <authorList>
            <person name="Whitehead M."/>
        </authorList>
    </citation>
    <scope>NUCLEOTIDE SEQUENCE [LARGE SCALE GENOMIC DNA]</scope>
</reference>
<gene>
    <name evidence="1" type="ORF">MEUPH1_LOCUS14072</name>
</gene>
<evidence type="ECO:0000313" key="2">
    <source>
        <dbReference type="Proteomes" id="UP001160148"/>
    </source>
</evidence>
<protein>
    <submittedName>
        <fullName evidence="1">Uncharacterized protein</fullName>
    </submittedName>
</protein>
<accession>A0AAV0WSE8</accession>